<dbReference type="PROSITE" id="PS51257">
    <property type="entry name" value="PROKAR_LIPOPROTEIN"/>
    <property type="match status" value="1"/>
</dbReference>
<proteinExistence type="predicted"/>
<feature type="chain" id="PRO_5038982040" evidence="1">
    <location>
        <begin position="24"/>
        <end position="418"/>
    </location>
</feature>
<evidence type="ECO:0000256" key="1">
    <source>
        <dbReference type="SAM" id="SignalP"/>
    </source>
</evidence>
<reference evidence="3 4" key="1">
    <citation type="submission" date="2016-10" db="EMBL/GenBank/DDBJ databases">
        <authorList>
            <person name="de Groot N.N."/>
        </authorList>
    </citation>
    <scope>NUCLEOTIDE SEQUENCE [LARGE SCALE GENOMIC DNA]</scope>
    <source>
        <strain evidence="3 4">AR67</strain>
    </source>
</reference>
<sequence>MKKILACLLSCTLLLTGCGLSISENDSNEITTTTIAVENNNTEYKEETIAQSIAYIDTNSEEYINSLGFQTLDDPELDRYVEDTIYSQLVSQLDSDDYFVQNIETTYISKEYLEELEYNSQANIFFGYKLDELDQQFQGTKYVFTLGNDGQTTVIPFEDYDGTYDEIIKNVAVGSGVILICVTVSVVSGGAGAPAVSMIFAASAKNAAIFALSSAAISGTASGIVEGYQTGNIENALKSAALNASEGFKWGAISGAVSGGFEEATALKGATLNGLTMNEAATIQKNTKYPLDVIKQFSSMEQYEICEKAGLTAKMVNGKTALIRDIDLNYIAQEANGKTNLELMLEGKAPFDMTGKKYDLHHIGQKSDSTLAILTQEEHRLGDSYSIWHKLEGDSEIDRSAFKSIRENFWKSYANSLM</sequence>
<dbReference type="RefSeq" id="WP_074962277.1">
    <property type="nucleotide sequence ID" value="NZ_FOKQ01000025.1"/>
</dbReference>
<dbReference type="Pfam" id="PF14411">
    <property type="entry name" value="LHH"/>
    <property type="match status" value="1"/>
</dbReference>
<dbReference type="Proteomes" id="UP000182192">
    <property type="component" value="Unassembled WGS sequence"/>
</dbReference>
<accession>A0A1I1N030</accession>
<name>A0A1I1N030_RUMAL</name>
<evidence type="ECO:0000313" key="3">
    <source>
        <dbReference type="EMBL" id="SFC90706.1"/>
    </source>
</evidence>
<organism evidence="3 4">
    <name type="scientific">Ruminococcus albus</name>
    <dbReference type="NCBI Taxonomy" id="1264"/>
    <lineage>
        <taxon>Bacteria</taxon>
        <taxon>Bacillati</taxon>
        <taxon>Bacillota</taxon>
        <taxon>Clostridia</taxon>
        <taxon>Eubacteriales</taxon>
        <taxon>Oscillospiraceae</taxon>
        <taxon>Ruminococcus</taxon>
    </lineage>
</organism>
<dbReference type="EMBL" id="FOKQ01000025">
    <property type="protein sequence ID" value="SFC90706.1"/>
    <property type="molecule type" value="Genomic_DNA"/>
</dbReference>
<evidence type="ECO:0000259" key="2">
    <source>
        <dbReference type="Pfam" id="PF14411"/>
    </source>
</evidence>
<feature type="signal peptide" evidence="1">
    <location>
        <begin position="1"/>
        <end position="23"/>
    </location>
</feature>
<keyword evidence="1" id="KW-0732">Signal</keyword>
<dbReference type="InterPro" id="IPR026834">
    <property type="entry name" value="LHH"/>
</dbReference>
<dbReference type="OrthoDB" id="1074132at2"/>
<feature type="domain" description="LHH" evidence="2">
    <location>
        <begin position="339"/>
        <end position="415"/>
    </location>
</feature>
<gene>
    <name evidence="3" type="ORF">SAMN02910406_02630</name>
</gene>
<dbReference type="AlphaFoldDB" id="A0A1I1N030"/>
<protein>
    <submittedName>
        <fullName evidence="3">A nuclease of the HNH/ENDO VII superfamily with conserved LHH</fullName>
    </submittedName>
</protein>
<evidence type="ECO:0000313" key="4">
    <source>
        <dbReference type="Proteomes" id="UP000182192"/>
    </source>
</evidence>